<dbReference type="EMBL" id="BGPR01000024">
    <property type="protein sequence ID" value="GBL81066.1"/>
    <property type="molecule type" value="Genomic_DNA"/>
</dbReference>
<dbReference type="Proteomes" id="UP000499080">
    <property type="component" value="Unassembled WGS sequence"/>
</dbReference>
<evidence type="ECO:0000313" key="1">
    <source>
        <dbReference type="EMBL" id="GBL81066.1"/>
    </source>
</evidence>
<gene>
    <name evidence="1" type="ORF">AVEN_83141_1</name>
</gene>
<proteinExistence type="predicted"/>
<comment type="caution">
    <text evidence="1">The sequence shown here is derived from an EMBL/GenBank/DDBJ whole genome shotgun (WGS) entry which is preliminary data.</text>
</comment>
<keyword evidence="2" id="KW-1185">Reference proteome</keyword>
<organism evidence="1 2">
    <name type="scientific">Araneus ventricosus</name>
    <name type="common">Orbweaver spider</name>
    <name type="synonym">Epeira ventricosa</name>
    <dbReference type="NCBI Taxonomy" id="182803"/>
    <lineage>
        <taxon>Eukaryota</taxon>
        <taxon>Metazoa</taxon>
        <taxon>Ecdysozoa</taxon>
        <taxon>Arthropoda</taxon>
        <taxon>Chelicerata</taxon>
        <taxon>Arachnida</taxon>
        <taxon>Araneae</taxon>
        <taxon>Araneomorphae</taxon>
        <taxon>Entelegynae</taxon>
        <taxon>Araneoidea</taxon>
        <taxon>Araneidae</taxon>
        <taxon>Araneus</taxon>
    </lineage>
</organism>
<reference evidence="1 2" key="1">
    <citation type="journal article" date="2019" name="Sci. Rep.">
        <title>Orb-weaving spider Araneus ventricosus genome elucidates the spidroin gene catalogue.</title>
        <authorList>
            <person name="Kono N."/>
            <person name="Nakamura H."/>
            <person name="Ohtoshi R."/>
            <person name="Moran D.A.P."/>
            <person name="Shinohara A."/>
            <person name="Yoshida Y."/>
            <person name="Fujiwara M."/>
            <person name="Mori M."/>
            <person name="Tomita M."/>
            <person name="Arakawa K."/>
        </authorList>
    </citation>
    <scope>NUCLEOTIDE SEQUENCE [LARGE SCALE GENOMIC DNA]</scope>
</reference>
<dbReference type="AlphaFoldDB" id="A0A4Y2APA4"/>
<name>A0A4Y2APA4_ARAVE</name>
<sequence>MNNPAAENFLSASADVEGIVFKAPPSFIKFDDRFSVSNNCNSCFIVLLKKELLLVGQHWTLVFEWITFSNFSYNVKDFSSKVSVLSSSECEELDSESSSLQKSLVIIILVC</sequence>
<accession>A0A4Y2APA4</accession>
<evidence type="ECO:0000313" key="2">
    <source>
        <dbReference type="Proteomes" id="UP000499080"/>
    </source>
</evidence>
<protein>
    <submittedName>
        <fullName evidence="1">Uncharacterized protein</fullName>
    </submittedName>
</protein>